<feature type="region of interest" description="Disordered" evidence="1">
    <location>
        <begin position="1"/>
        <end position="23"/>
    </location>
</feature>
<protein>
    <submittedName>
        <fullName evidence="2 4">Uncharacterized protein</fullName>
    </submittedName>
</protein>
<accession>A0A6A6YW49</accession>
<gene>
    <name evidence="2 4" type="ORF">BDZ99DRAFT_248058</name>
</gene>
<sequence length="196" mass="21318">MAEMTLQAELPHAAGPRPPLLSPTLEHNLPASRWLWHLAPLISQQHRRPQPCPPKALSSVGWLCTRPASPDGPIHFSAARVCRCRRAQPAAIHDARYNDADWMQGPHGIRSCSVCSSCVHAQRNTHRASFLLSSTASTTIATVQIVRPPGRGMATKCAGTQKTARSNRGQPCASASCRPSVASSRMTRMRRLHPAT</sequence>
<dbReference type="RefSeq" id="XP_033579995.1">
    <property type="nucleotide sequence ID" value="XM_033713651.1"/>
</dbReference>
<name>A0A6A6YW49_9PEZI</name>
<reference evidence="4" key="2">
    <citation type="submission" date="2020-04" db="EMBL/GenBank/DDBJ databases">
        <authorList>
            <consortium name="NCBI Genome Project"/>
        </authorList>
    </citation>
    <scope>NUCLEOTIDE SEQUENCE</scope>
    <source>
        <strain evidence="4">CBS 304.34</strain>
    </source>
</reference>
<evidence type="ECO:0000313" key="4">
    <source>
        <dbReference type="RefSeq" id="XP_033579995.1"/>
    </source>
</evidence>
<dbReference type="EMBL" id="MU003696">
    <property type="protein sequence ID" value="KAF2813031.1"/>
    <property type="molecule type" value="Genomic_DNA"/>
</dbReference>
<dbReference type="GeneID" id="54454544"/>
<evidence type="ECO:0000256" key="1">
    <source>
        <dbReference type="SAM" id="MobiDB-lite"/>
    </source>
</evidence>
<dbReference type="Proteomes" id="UP000504636">
    <property type="component" value="Unplaced"/>
</dbReference>
<organism evidence="2">
    <name type="scientific">Mytilinidion resinicola</name>
    <dbReference type="NCBI Taxonomy" id="574789"/>
    <lineage>
        <taxon>Eukaryota</taxon>
        <taxon>Fungi</taxon>
        <taxon>Dikarya</taxon>
        <taxon>Ascomycota</taxon>
        <taxon>Pezizomycotina</taxon>
        <taxon>Dothideomycetes</taxon>
        <taxon>Pleosporomycetidae</taxon>
        <taxon>Mytilinidiales</taxon>
        <taxon>Mytilinidiaceae</taxon>
        <taxon>Mytilinidion</taxon>
    </lineage>
</organism>
<reference evidence="2 4" key="1">
    <citation type="journal article" date="2020" name="Stud. Mycol.">
        <title>101 Dothideomycetes genomes: a test case for predicting lifestyles and emergence of pathogens.</title>
        <authorList>
            <person name="Haridas S."/>
            <person name="Albert R."/>
            <person name="Binder M."/>
            <person name="Bloem J."/>
            <person name="Labutti K."/>
            <person name="Salamov A."/>
            <person name="Andreopoulos B."/>
            <person name="Baker S."/>
            <person name="Barry K."/>
            <person name="Bills G."/>
            <person name="Bluhm B."/>
            <person name="Cannon C."/>
            <person name="Castanera R."/>
            <person name="Culley D."/>
            <person name="Daum C."/>
            <person name="Ezra D."/>
            <person name="Gonzalez J."/>
            <person name="Henrissat B."/>
            <person name="Kuo A."/>
            <person name="Liang C."/>
            <person name="Lipzen A."/>
            <person name="Lutzoni F."/>
            <person name="Magnuson J."/>
            <person name="Mondo S."/>
            <person name="Nolan M."/>
            <person name="Ohm R."/>
            <person name="Pangilinan J."/>
            <person name="Park H.-J."/>
            <person name="Ramirez L."/>
            <person name="Alfaro M."/>
            <person name="Sun H."/>
            <person name="Tritt A."/>
            <person name="Yoshinaga Y."/>
            <person name="Zwiers L.-H."/>
            <person name="Turgeon B."/>
            <person name="Goodwin S."/>
            <person name="Spatafora J."/>
            <person name="Crous P."/>
            <person name="Grigoriev I."/>
        </authorList>
    </citation>
    <scope>NUCLEOTIDE SEQUENCE</scope>
    <source>
        <strain evidence="2 4">CBS 304.34</strain>
    </source>
</reference>
<evidence type="ECO:0000313" key="2">
    <source>
        <dbReference type="EMBL" id="KAF2813031.1"/>
    </source>
</evidence>
<feature type="region of interest" description="Disordered" evidence="1">
    <location>
        <begin position="161"/>
        <end position="196"/>
    </location>
</feature>
<reference evidence="4" key="3">
    <citation type="submission" date="2025-04" db="UniProtKB">
        <authorList>
            <consortium name="RefSeq"/>
        </authorList>
    </citation>
    <scope>IDENTIFICATION</scope>
    <source>
        <strain evidence="4">CBS 304.34</strain>
    </source>
</reference>
<proteinExistence type="predicted"/>
<feature type="compositionally biased region" description="Basic residues" evidence="1">
    <location>
        <begin position="187"/>
        <end position="196"/>
    </location>
</feature>
<dbReference type="AlphaFoldDB" id="A0A6A6YW49"/>
<keyword evidence="3" id="KW-1185">Reference proteome</keyword>
<evidence type="ECO:0000313" key="3">
    <source>
        <dbReference type="Proteomes" id="UP000504636"/>
    </source>
</evidence>